<keyword evidence="7 8" id="KW-0472">Membrane</keyword>
<proteinExistence type="inferred from homology"/>
<comment type="subcellular location">
    <subcellularLocation>
        <location evidence="1">Cell membrane</location>
        <topology evidence="1">Multi-pass membrane protein</topology>
    </subcellularLocation>
</comment>
<accession>A0A6I6LTZ0</accession>
<dbReference type="EMBL" id="CP046902">
    <property type="protein sequence ID" value="QGZ31846.1"/>
    <property type="molecule type" value="Genomic_DNA"/>
</dbReference>
<feature type="transmembrane region" description="Helical" evidence="8">
    <location>
        <begin position="131"/>
        <end position="155"/>
    </location>
</feature>
<keyword evidence="5 8" id="KW-0812">Transmembrane</keyword>
<dbReference type="PANTHER" id="PTHR34979:SF1">
    <property type="entry name" value="INNER MEMBRANE PROTEIN YGAZ"/>
    <property type="match status" value="1"/>
</dbReference>
<reference evidence="9 10" key="1">
    <citation type="submission" date="2019-12" db="EMBL/GenBank/DDBJ databases">
        <title>Complete genome sequence of Pseudomonas stutzeri.</title>
        <authorList>
            <person name="Lim S.R."/>
            <person name="Kim J.H."/>
        </authorList>
    </citation>
    <scope>NUCLEOTIDE SEQUENCE [LARGE SCALE GENOMIC DNA]</scope>
    <source>
        <strain evidence="9 10">PM101005</strain>
    </source>
</reference>
<dbReference type="Proteomes" id="UP000438983">
    <property type="component" value="Chromosome"/>
</dbReference>
<evidence type="ECO:0000256" key="2">
    <source>
        <dbReference type="ARBA" id="ARBA00010735"/>
    </source>
</evidence>
<evidence type="ECO:0000313" key="9">
    <source>
        <dbReference type="EMBL" id="QGZ31846.1"/>
    </source>
</evidence>
<dbReference type="PANTHER" id="PTHR34979">
    <property type="entry name" value="INNER MEMBRANE PROTEIN YGAZ"/>
    <property type="match status" value="1"/>
</dbReference>
<dbReference type="GO" id="GO:1903785">
    <property type="term" value="P:L-valine transmembrane transport"/>
    <property type="evidence" value="ECO:0007669"/>
    <property type="project" value="TreeGrafter"/>
</dbReference>
<dbReference type="OrthoDB" id="3177005at2"/>
<gene>
    <name evidence="9" type="ORF">GQA94_17995</name>
</gene>
<evidence type="ECO:0000256" key="7">
    <source>
        <dbReference type="ARBA" id="ARBA00023136"/>
    </source>
</evidence>
<keyword evidence="3" id="KW-0813">Transport</keyword>
<dbReference type="InterPro" id="IPR011606">
    <property type="entry name" value="Brnchd-chn_aa_trnsp_permease"/>
</dbReference>
<dbReference type="RefSeq" id="WP_158189288.1">
    <property type="nucleotide sequence ID" value="NZ_CP046902.1"/>
</dbReference>
<evidence type="ECO:0000256" key="3">
    <source>
        <dbReference type="ARBA" id="ARBA00022448"/>
    </source>
</evidence>
<sequence length="243" mass="26205">MSRSQEFLHGCRDILPLIVGAIPFGIIFGTLSIGAGLSTWQTIGMSALVFAGSAQFIAITLMTGGVGAAVVLLTTFVVNLRHALYSAALQPFVRHLSSRWRVPLAFWLTDEAFAVIQHRYASDDCSPHKHWFFLGAALTMYLSWQLATLAGIAFGQAVPDVASWGLDFAMIATFIGIAVPMMRTRPQVASALVAAVVALLTWTLPYKLGLIAAALAGIVVGVWLERRAEHRKHEEASPCKPGC</sequence>
<evidence type="ECO:0000256" key="8">
    <source>
        <dbReference type="SAM" id="Phobius"/>
    </source>
</evidence>
<comment type="similarity">
    <text evidence="2">Belongs to the AzlC family.</text>
</comment>
<organism evidence="9 10">
    <name type="scientific">Stutzerimonas stutzeri</name>
    <name type="common">Pseudomonas stutzeri</name>
    <dbReference type="NCBI Taxonomy" id="316"/>
    <lineage>
        <taxon>Bacteria</taxon>
        <taxon>Pseudomonadati</taxon>
        <taxon>Pseudomonadota</taxon>
        <taxon>Gammaproteobacteria</taxon>
        <taxon>Pseudomonadales</taxon>
        <taxon>Pseudomonadaceae</taxon>
        <taxon>Stutzerimonas</taxon>
    </lineage>
</organism>
<feature type="transmembrane region" description="Helical" evidence="8">
    <location>
        <begin position="161"/>
        <end position="179"/>
    </location>
</feature>
<dbReference type="Pfam" id="PF03591">
    <property type="entry name" value="AzlC"/>
    <property type="match status" value="1"/>
</dbReference>
<evidence type="ECO:0000256" key="6">
    <source>
        <dbReference type="ARBA" id="ARBA00022989"/>
    </source>
</evidence>
<evidence type="ECO:0000256" key="5">
    <source>
        <dbReference type="ARBA" id="ARBA00022692"/>
    </source>
</evidence>
<feature type="transmembrane region" description="Helical" evidence="8">
    <location>
        <begin position="56"/>
        <end position="80"/>
    </location>
</feature>
<dbReference type="GO" id="GO:0005886">
    <property type="term" value="C:plasma membrane"/>
    <property type="evidence" value="ECO:0007669"/>
    <property type="project" value="UniProtKB-SubCell"/>
</dbReference>
<evidence type="ECO:0000256" key="4">
    <source>
        <dbReference type="ARBA" id="ARBA00022475"/>
    </source>
</evidence>
<evidence type="ECO:0000313" key="10">
    <source>
        <dbReference type="Proteomes" id="UP000438983"/>
    </source>
</evidence>
<evidence type="ECO:0000256" key="1">
    <source>
        <dbReference type="ARBA" id="ARBA00004651"/>
    </source>
</evidence>
<feature type="transmembrane region" description="Helical" evidence="8">
    <location>
        <begin position="208"/>
        <end position="224"/>
    </location>
</feature>
<keyword evidence="6 8" id="KW-1133">Transmembrane helix</keyword>
<protein>
    <submittedName>
        <fullName evidence="9">Branched-chain amino acid ABC transporter permease</fullName>
    </submittedName>
</protein>
<feature type="transmembrane region" description="Helical" evidence="8">
    <location>
        <begin position="14"/>
        <end position="36"/>
    </location>
</feature>
<dbReference type="AlphaFoldDB" id="A0A6I6LTZ0"/>
<name>A0A6I6LTZ0_STUST</name>
<keyword evidence="4" id="KW-1003">Cell membrane</keyword>